<feature type="non-terminal residue" evidence="2">
    <location>
        <position position="210"/>
    </location>
</feature>
<feature type="compositionally biased region" description="Basic residues" evidence="1">
    <location>
        <begin position="148"/>
        <end position="157"/>
    </location>
</feature>
<dbReference type="AlphaFoldDB" id="A0A6J4RT30"/>
<sequence>ARGRPAARRAGGRSDGSLVALRPVDGRDAGGERIRRAPAHVAAGVCDLRGRGAGRRSGHLRRPGLAGRGTRSGHDSRAAGRRRPGARRRARRAARPAHRAPGPSPGPRVVAPDPAGAGRGGPLRGPARPGLHHLHPHLRRLGPGGTQRRGRRARPRRAGGPGLRRGTRAAGDRPGPGRRQRRRRPDTCRHGRAARHLPAPAAARRRGDDG</sequence>
<feature type="compositionally biased region" description="Basic residues" evidence="1">
    <location>
        <begin position="79"/>
        <end position="98"/>
    </location>
</feature>
<dbReference type="EMBL" id="CADCVJ010000122">
    <property type="protein sequence ID" value="CAA9474473.1"/>
    <property type="molecule type" value="Genomic_DNA"/>
</dbReference>
<protein>
    <submittedName>
        <fullName evidence="2">Uncharacterized protein</fullName>
    </submittedName>
</protein>
<feature type="compositionally biased region" description="Basic residues" evidence="1">
    <location>
        <begin position="52"/>
        <end position="62"/>
    </location>
</feature>
<feature type="region of interest" description="Disordered" evidence="1">
    <location>
        <begin position="1"/>
        <end position="210"/>
    </location>
</feature>
<feature type="compositionally biased region" description="Basic and acidic residues" evidence="1">
    <location>
        <begin position="24"/>
        <end position="35"/>
    </location>
</feature>
<feature type="non-terminal residue" evidence="2">
    <location>
        <position position="1"/>
    </location>
</feature>
<name>A0A6J4RT30_9ACTN</name>
<reference evidence="2" key="1">
    <citation type="submission" date="2020-02" db="EMBL/GenBank/DDBJ databases">
        <authorList>
            <person name="Meier V. D."/>
        </authorList>
    </citation>
    <scope>NUCLEOTIDE SEQUENCE</scope>
    <source>
        <strain evidence="2">AVDCRST_MAG38</strain>
    </source>
</reference>
<feature type="compositionally biased region" description="Basic residues" evidence="1">
    <location>
        <begin position="1"/>
        <end position="11"/>
    </location>
</feature>
<gene>
    <name evidence="2" type="ORF">AVDCRST_MAG38-1556</name>
</gene>
<evidence type="ECO:0000313" key="2">
    <source>
        <dbReference type="EMBL" id="CAA9474473.1"/>
    </source>
</evidence>
<proteinExistence type="predicted"/>
<feature type="compositionally biased region" description="Basic residues" evidence="1">
    <location>
        <begin position="130"/>
        <end position="140"/>
    </location>
</feature>
<organism evidence="2">
    <name type="scientific">uncultured Solirubrobacteraceae bacterium</name>
    <dbReference type="NCBI Taxonomy" id="1162706"/>
    <lineage>
        <taxon>Bacteria</taxon>
        <taxon>Bacillati</taxon>
        <taxon>Actinomycetota</taxon>
        <taxon>Thermoleophilia</taxon>
        <taxon>Solirubrobacterales</taxon>
        <taxon>Solirubrobacteraceae</taxon>
        <taxon>environmental samples</taxon>
    </lineage>
</organism>
<accession>A0A6J4RT30</accession>
<evidence type="ECO:0000256" key="1">
    <source>
        <dbReference type="SAM" id="MobiDB-lite"/>
    </source>
</evidence>
<feature type="compositionally biased region" description="Basic residues" evidence="1">
    <location>
        <begin position="176"/>
        <end position="195"/>
    </location>
</feature>